<dbReference type="EMBL" id="LCWV01000001">
    <property type="protein sequence ID" value="PWI76390.1"/>
    <property type="molecule type" value="Genomic_DNA"/>
</dbReference>
<dbReference type="CDD" id="cd05125">
    <property type="entry name" value="Mth938_2P1-like"/>
    <property type="match status" value="1"/>
</dbReference>
<evidence type="ECO:0000313" key="6">
    <source>
        <dbReference type="EMBL" id="PWI76390.1"/>
    </source>
</evidence>
<evidence type="ECO:0000313" key="7">
    <source>
        <dbReference type="Proteomes" id="UP000245956"/>
    </source>
</evidence>
<dbReference type="PANTHER" id="PTHR21192:SF2">
    <property type="entry name" value="NADH DEHYDROGENASE [UBIQUINONE] 1 ALPHA SUBCOMPLEX ASSEMBLY FACTOR 3"/>
    <property type="match status" value="1"/>
</dbReference>
<evidence type="ECO:0000256" key="3">
    <source>
        <dbReference type="ARBA" id="ARBA00023128"/>
    </source>
</evidence>
<reference evidence="6 7" key="1">
    <citation type="journal article" date="2016" name="Front. Microbiol.">
        <title>Genome and transcriptome sequences reveal the specific parasitism of the nematophagous Purpureocillium lilacinum 36-1.</title>
        <authorList>
            <person name="Xie J."/>
            <person name="Li S."/>
            <person name="Mo C."/>
            <person name="Xiao X."/>
            <person name="Peng D."/>
            <person name="Wang G."/>
            <person name="Xiao Y."/>
        </authorList>
    </citation>
    <scope>NUCLEOTIDE SEQUENCE [LARGE SCALE GENOMIC DNA]</scope>
    <source>
        <strain evidence="6 7">36-1</strain>
    </source>
</reference>
<organism evidence="6 7">
    <name type="scientific">Purpureocillium lilacinum</name>
    <name type="common">Paecilomyces lilacinus</name>
    <dbReference type="NCBI Taxonomy" id="33203"/>
    <lineage>
        <taxon>Eukaryota</taxon>
        <taxon>Fungi</taxon>
        <taxon>Dikarya</taxon>
        <taxon>Ascomycota</taxon>
        <taxon>Pezizomycotina</taxon>
        <taxon>Sordariomycetes</taxon>
        <taxon>Hypocreomycetidae</taxon>
        <taxon>Hypocreales</taxon>
        <taxon>Ophiocordycipitaceae</taxon>
        <taxon>Purpureocillium</taxon>
    </lineage>
</organism>
<dbReference type="Pfam" id="PF04430">
    <property type="entry name" value="DUF498"/>
    <property type="match status" value="1"/>
</dbReference>
<dbReference type="InterPro" id="IPR034095">
    <property type="entry name" value="NDUF3"/>
</dbReference>
<dbReference type="PANTHER" id="PTHR21192">
    <property type="entry name" value="NUCLEAR PROTEIN E3-3"/>
    <property type="match status" value="1"/>
</dbReference>
<proteinExistence type="inferred from homology"/>
<name>A0A2U3EPJ1_PURLI</name>
<dbReference type="Gene3D" id="3.40.1230.10">
    <property type="entry name" value="MTH938-like"/>
    <property type="match status" value="1"/>
</dbReference>
<dbReference type="InterPro" id="IPR007523">
    <property type="entry name" value="NDUFAF3/AAMDC"/>
</dbReference>
<evidence type="ECO:0000256" key="4">
    <source>
        <dbReference type="ARBA" id="ARBA00049984"/>
    </source>
</evidence>
<dbReference type="AlphaFoldDB" id="A0A2U3EPJ1"/>
<protein>
    <recommendedName>
        <fullName evidence="2">NADH dehydrogenase [ubiquinone] 1 alpha subcomplex assembly factor 3</fullName>
    </recommendedName>
</protein>
<comment type="subcellular location">
    <subcellularLocation>
        <location evidence="1">Mitochondrion</location>
    </subcellularLocation>
</comment>
<gene>
    <name evidence="6" type="ORF">PCL_03584</name>
</gene>
<accession>A0A2U3EPJ1</accession>
<evidence type="ECO:0000256" key="1">
    <source>
        <dbReference type="ARBA" id="ARBA00004173"/>
    </source>
</evidence>
<dbReference type="Proteomes" id="UP000245956">
    <property type="component" value="Unassembled WGS sequence"/>
</dbReference>
<evidence type="ECO:0000256" key="2">
    <source>
        <dbReference type="ARBA" id="ARBA00021776"/>
    </source>
</evidence>
<dbReference type="GO" id="GO:0005743">
    <property type="term" value="C:mitochondrial inner membrane"/>
    <property type="evidence" value="ECO:0007669"/>
    <property type="project" value="TreeGrafter"/>
</dbReference>
<evidence type="ECO:0000256" key="5">
    <source>
        <dbReference type="SAM" id="MobiDB-lite"/>
    </source>
</evidence>
<feature type="region of interest" description="Disordered" evidence="5">
    <location>
        <begin position="36"/>
        <end position="85"/>
    </location>
</feature>
<sequence>MHSFARHCGGPRGLFAATARTQLFVSPRLAIPAATAMPLPSPRSHRLPALSSRPFHTTAPSRRSRRDVPKEPPPTDLNELNVLGNTPAPSTSVDVCTYDGFGLNSGVTITGGNGALLVNGEAFEWRPWEVKGVMEVSNKKGQFELPKEAFGLFDMLWPRPDLLVIGVGKSNMPLSPQTRQHIAELGMRVEVLDTRNAAAQFNLLATERGVSEVAAALIPIGWKEGLGAYDKPAHGCNCMISTAGRANFQAVSRVNALVDSWEKLSTINNTTRAERHTTQNVTEKLEYPKKAKQATELKPLRGAIGIAAHGKRAMASSPHGASAAQASELGGGPCSMHHDDWLARGGQGDKIATTYAVVRHTWNLLNRQLASLRLTLPAASRIGVRRRLFDTSVAPPSSADNNYLLPAAAHRRAHLPRFTTSPAQLMT</sequence>
<keyword evidence="3" id="KW-0496">Mitochondrion</keyword>
<dbReference type="SUPFAM" id="SSF64076">
    <property type="entry name" value="MTH938-like"/>
    <property type="match status" value="1"/>
</dbReference>
<dbReference type="InterPro" id="IPR036748">
    <property type="entry name" value="MTH938-like_sf"/>
</dbReference>
<comment type="caution">
    <text evidence="6">The sequence shown here is derived from an EMBL/GenBank/DDBJ whole genome shotgun (WGS) entry which is preliminary data.</text>
</comment>
<dbReference type="GO" id="GO:0032981">
    <property type="term" value="P:mitochondrial respiratory chain complex I assembly"/>
    <property type="evidence" value="ECO:0007669"/>
    <property type="project" value="InterPro"/>
</dbReference>
<comment type="similarity">
    <text evidence="4">Belongs to the NDUFAF3 family.</text>
</comment>